<comment type="similarity">
    <text evidence="1">Belongs to the UPF0337 (CsbD) family.</text>
</comment>
<keyword evidence="2" id="KW-0175">Coiled coil</keyword>
<evidence type="ECO:0000313" key="4">
    <source>
        <dbReference type="EMBL" id="GGI65246.1"/>
    </source>
</evidence>
<dbReference type="SUPFAM" id="SSF69047">
    <property type="entry name" value="Hypothetical protein YjbJ"/>
    <property type="match status" value="1"/>
</dbReference>
<dbReference type="Proteomes" id="UP000622610">
    <property type="component" value="Unassembled WGS sequence"/>
</dbReference>
<dbReference type="Gene3D" id="1.10.1470.10">
    <property type="entry name" value="YjbJ"/>
    <property type="match status" value="1"/>
</dbReference>
<gene>
    <name evidence="4" type="ORF">GCM10011482_09000</name>
</gene>
<dbReference type="InterPro" id="IPR036629">
    <property type="entry name" value="YjbJ_sf"/>
</dbReference>
<evidence type="ECO:0000259" key="3">
    <source>
        <dbReference type="Pfam" id="PF05532"/>
    </source>
</evidence>
<feature type="coiled-coil region" evidence="2">
    <location>
        <begin position="37"/>
        <end position="64"/>
    </location>
</feature>
<dbReference type="EMBL" id="BMDT01000002">
    <property type="protein sequence ID" value="GGI65246.1"/>
    <property type="molecule type" value="Genomic_DNA"/>
</dbReference>
<dbReference type="RefSeq" id="WP_188367080.1">
    <property type="nucleotide sequence ID" value="NZ_BMDT01000002.1"/>
</dbReference>
<reference evidence="4" key="1">
    <citation type="journal article" date="2014" name="Int. J. Syst. Evol. Microbiol.">
        <title>Complete genome sequence of Corynebacterium casei LMG S-19264T (=DSM 44701T), isolated from a smear-ripened cheese.</title>
        <authorList>
            <consortium name="US DOE Joint Genome Institute (JGI-PGF)"/>
            <person name="Walter F."/>
            <person name="Albersmeier A."/>
            <person name="Kalinowski J."/>
            <person name="Ruckert C."/>
        </authorList>
    </citation>
    <scope>NUCLEOTIDE SEQUENCE</scope>
    <source>
        <strain evidence="4">CCM 8433</strain>
    </source>
</reference>
<dbReference type="InterPro" id="IPR008462">
    <property type="entry name" value="CsbD"/>
</dbReference>
<protein>
    <recommendedName>
        <fullName evidence="3">CsbD-like domain-containing protein</fullName>
    </recommendedName>
</protein>
<comment type="caution">
    <text evidence="4">The sequence shown here is derived from an EMBL/GenBank/DDBJ whole genome shotgun (WGS) entry which is preliminary data.</text>
</comment>
<sequence length="64" mass="6891">MTDKGTGDKIKGKAKEVAGDVTGNDKMKAEGMFDQALGKVKEVAADAKDKVEEVSKEIKHKLDK</sequence>
<accession>A0A917JGE9</accession>
<name>A0A917JGE9_9ENTE</name>
<dbReference type="AlphaFoldDB" id="A0A917JGE9"/>
<reference evidence="4" key="2">
    <citation type="submission" date="2020-09" db="EMBL/GenBank/DDBJ databases">
        <authorList>
            <person name="Sun Q."/>
            <person name="Sedlacek I."/>
        </authorList>
    </citation>
    <scope>NUCLEOTIDE SEQUENCE</scope>
    <source>
        <strain evidence="4">CCM 8433</strain>
    </source>
</reference>
<organism evidence="4 5">
    <name type="scientific">Enterococcus alcedinis</name>
    <dbReference type="NCBI Taxonomy" id="1274384"/>
    <lineage>
        <taxon>Bacteria</taxon>
        <taxon>Bacillati</taxon>
        <taxon>Bacillota</taxon>
        <taxon>Bacilli</taxon>
        <taxon>Lactobacillales</taxon>
        <taxon>Enterococcaceae</taxon>
        <taxon>Enterococcus</taxon>
    </lineage>
</organism>
<dbReference type="Pfam" id="PF05532">
    <property type="entry name" value="CsbD"/>
    <property type="match status" value="1"/>
</dbReference>
<feature type="domain" description="CsbD-like" evidence="3">
    <location>
        <begin position="4"/>
        <end position="52"/>
    </location>
</feature>
<evidence type="ECO:0000256" key="2">
    <source>
        <dbReference type="SAM" id="Coils"/>
    </source>
</evidence>
<evidence type="ECO:0000313" key="5">
    <source>
        <dbReference type="Proteomes" id="UP000622610"/>
    </source>
</evidence>
<evidence type="ECO:0000256" key="1">
    <source>
        <dbReference type="ARBA" id="ARBA00009129"/>
    </source>
</evidence>
<keyword evidence="5" id="KW-1185">Reference proteome</keyword>
<proteinExistence type="inferred from homology"/>